<feature type="region of interest" description="Disordered" evidence="1">
    <location>
        <begin position="70"/>
        <end position="247"/>
    </location>
</feature>
<feature type="compositionally biased region" description="Low complexity" evidence="1">
    <location>
        <begin position="208"/>
        <end position="218"/>
    </location>
</feature>
<organism evidence="2 3">
    <name type="scientific">Sodiomyces alkalinus (strain CBS 110278 / VKM F-3762 / F11)</name>
    <name type="common">Alkaliphilic filamentous fungus</name>
    <dbReference type="NCBI Taxonomy" id="1314773"/>
    <lineage>
        <taxon>Eukaryota</taxon>
        <taxon>Fungi</taxon>
        <taxon>Dikarya</taxon>
        <taxon>Ascomycota</taxon>
        <taxon>Pezizomycotina</taxon>
        <taxon>Sordariomycetes</taxon>
        <taxon>Hypocreomycetidae</taxon>
        <taxon>Glomerellales</taxon>
        <taxon>Plectosphaerellaceae</taxon>
        <taxon>Sodiomyces</taxon>
    </lineage>
</organism>
<dbReference type="GeneID" id="39579899"/>
<accession>A0A3N2Q446</accession>
<dbReference type="EMBL" id="ML119052">
    <property type="protein sequence ID" value="ROT41530.1"/>
    <property type="molecule type" value="Genomic_DNA"/>
</dbReference>
<gene>
    <name evidence="2" type="ORF">SODALDRAFT_331271</name>
</gene>
<feature type="region of interest" description="Disordered" evidence="1">
    <location>
        <begin position="259"/>
        <end position="300"/>
    </location>
</feature>
<evidence type="ECO:0000313" key="3">
    <source>
        <dbReference type="Proteomes" id="UP000272025"/>
    </source>
</evidence>
<feature type="compositionally biased region" description="Pro residues" evidence="1">
    <location>
        <begin position="77"/>
        <end position="86"/>
    </location>
</feature>
<dbReference type="AlphaFoldDB" id="A0A3N2Q446"/>
<dbReference type="Proteomes" id="UP000272025">
    <property type="component" value="Unassembled WGS sequence"/>
</dbReference>
<evidence type="ECO:0000313" key="2">
    <source>
        <dbReference type="EMBL" id="ROT41530.1"/>
    </source>
</evidence>
<feature type="compositionally biased region" description="Basic residues" evidence="1">
    <location>
        <begin position="112"/>
        <end position="122"/>
    </location>
</feature>
<sequence>MGLPLFVAPVDSDIEPNSPEKVPDVPPRTSIRRSRRPNNRESRTLRRRAAFLRESFPTYDLEAPSIRFAQPWDSAGFPPPSDPPARYPWIESGQPPPPEAYRSNPAAPRPAHGAHRSGRTARARVGTSSENPTIASLLGDRYAVVQTRTSVSPPPEGAQPSSRSRLVSRHARPGDMDLSDVDGYRRDRIAPSVAARFDRSPDRGSLGSLRWLQSSESSASRRDRLSRATHRHGSHRSTGLDGLGDRTRSLSPEVWDTLLTTLTPDPQPPSVESSFTSASASASASTSQHQGAATSSRTSFPIPDMAYDHVGEHPCENSDSEYDEPMGAMFDGLDRLDMSFVDFPVRRARRLFIPSNAHDSEMEWEAARRAVVARLWPSEPGRGYLDE</sequence>
<evidence type="ECO:0000256" key="1">
    <source>
        <dbReference type="SAM" id="MobiDB-lite"/>
    </source>
</evidence>
<feature type="region of interest" description="Disordered" evidence="1">
    <location>
        <begin position="1"/>
        <end position="46"/>
    </location>
</feature>
<dbReference type="RefSeq" id="XP_028469336.1">
    <property type="nucleotide sequence ID" value="XM_028611421.1"/>
</dbReference>
<protein>
    <submittedName>
        <fullName evidence="2">Uncharacterized protein</fullName>
    </submittedName>
</protein>
<reference evidence="2 3" key="1">
    <citation type="journal article" date="2018" name="Mol. Ecol.">
        <title>The obligate alkalophilic soda-lake fungus Sodiomyces alkalinus has shifted to a protein diet.</title>
        <authorList>
            <person name="Grum-Grzhimaylo A.A."/>
            <person name="Falkoski D.L."/>
            <person name="van den Heuvel J."/>
            <person name="Valero-Jimenez C.A."/>
            <person name="Min B."/>
            <person name="Choi I.G."/>
            <person name="Lipzen A."/>
            <person name="Daum C.G."/>
            <person name="Aanen D.K."/>
            <person name="Tsang A."/>
            <person name="Henrissat B."/>
            <person name="Bilanenko E.N."/>
            <person name="de Vries R.P."/>
            <person name="van Kan J.A.L."/>
            <person name="Grigoriev I.V."/>
            <person name="Debets A.J.M."/>
        </authorList>
    </citation>
    <scope>NUCLEOTIDE SEQUENCE [LARGE SCALE GENOMIC DNA]</scope>
    <source>
        <strain evidence="2 3">F11</strain>
    </source>
</reference>
<keyword evidence="3" id="KW-1185">Reference proteome</keyword>
<name>A0A3N2Q446_SODAK</name>
<feature type="compositionally biased region" description="Low complexity" evidence="1">
    <location>
        <begin position="273"/>
        <end position="296"/>
    </location>
</feature>
<proteinExistence type="predicted"/>
<dbReference type="OrthoDB" id="4841145at2759"/>